<evidence type="ECO:0000313" key="2">
    <source>
        <dbReference type="EMBL" id="KAB0285497.1"/>
    </source>
</evidence>
<organism evidence="2 3">
    <name type="scientific">Vibrio fortis</name>
    <dbReference type="NCBI Taxonomy" id="212667"/>
    <lineage>
        <taxon>Bacteria</taxon>
        <taxon>Pseudomonadati</taxon>
        <taxon>Pseudomonadota</taxon>
        <taxon>Gammaproteobacteria</taxon>
        <taxon>Vibrionales</taxon>
        <taxon>Vibrionaceae</taxon>
        <taxon>Vibrio</taxon>
    </lineage>
</organism>
<dbReference type="Gene3D" id="1.25.40.20">
    <property type="entry name" value="Ankyrin repeat-containing domain"/>
    <property type="match status" value="1"/>
</dbReference>
<accession>A0A5N3QTH2</accession>
<dbReference type="EMBL" id="VWSE01000010">
    <property type="protein sequence ID" value="KAB0285497.1"/>
    <property type="molecule type" value="Genomic_DNA"/>
</dbReference>
<protein>
    <submittedName>
        <fullName evidence="2">Uncharacterized protein</fullName>
    </submittedName>
</protein>
<gene>
    <name evidence="2" type="ORF">F2P58_23600</name>
</gene>
<name>A0A5N3QTH2_9VIBR</name>
<reference evidence="2 3" key="1">
    <citation type="submission" date="2019-09" db="EMBL/GenBank/DDBJ databases">
        <title>Whole genome sequence of Vibrio fortis.</title>
        <authorList>
            <person name="Das S.K."/>
        </authorList>
    </citation>
    <scope>NUCLEOTIDE SEQUENCE [LARGE SCALE GENOMIC DNA]</scope>
    <source>
        <strain evidence="2 3">AN60</strain>
    </source>
</reference>
<dbReference type="Proteomes" id="UP000326789">
    <property type="component" value="Unassembled WGS sequence"/>
</dbReference>
<dbReference type="SUPFAM" id="SSF48403">
    <property type="entry name" value="Ankyrin repeat"/>
    <property type="match status" value="1"/>
</dbReference>
<sequence length="388" mass="43114">MTSVKKALPIVFAVGVGYASGAYFHHTPSTNIKPAEVFTAKTQTQPVETIESKDGASANAERLPKPPETFPKFIKETLDDYGFDLASLTEQQWSEFISLSAIDYFSEQLSPEVVFYIAMTLNDQELITNLIEQGVDTDKQVTMQNFQYPLRFAAVKSNIELFSQLVDASQDINAKIYSPLIRMISRSNQEVSVQREKIDYLLAAGYELTDTYDHIIPLVRFGDANNNPYISRQISKLDPSQKEKGILVLSSLIDAGASDDLVITMIDKLDRNLDADDARSLIFAALRSSDIKQGNTITALLDTGIDPNQMGPAAVPFAASAFLQAVSAKNEERFGQAIEKLDAIVAAGGKLTNKRVTNERMRQAYDSYKLRDGETHPDKYRILEAYIK</sequence>
<dbReference type="InterPro" id="IPR036770">
    <property type="entry name" value="Ankyrin_rpt-contain_sf"/>
</dbReference>
<proteinExistence type="predicted"/>
<evidence type="ECO:0000256" key="1">
    <source>
        <dbReference type="SAM" id="MobiDB-lite"/>
    </source>
</evidence>
<comment type="caution">
    <text evidence="2">The sequence shown here is derived from an EMBL/GenBank/DDBJ whole genome shotgun (WGS) entry which is preliminary data.</text>
</comment>
<evidence type="ECO:0000313" key="3">
    <source>
        <dbReference type="Proteomes" id="UP000326789"/>
    </source>
</evidence>
<feature type="region of interest" description="Disordered" evidence="1">
    <location>
        <begin position="46"/>
        <end position="68"/>
    </location>
</feature>
<dbReference type="AlphaFoldDB" id="A0A5N3QTH2"/>
<dbReference type="RefSeq" id="WP_150873197.1">
    <property type="nucleotide sequence ID" value="NZ_VWSE01000010.1"/>
</dbReference>